<dbReference type="PANTHER" id="PTHR24252:SF7">
    <property type="entry name" value="HYALIN"/>
    <property type="match status" value="1"/>
</dbReference>
<accession>A0A8J3BFL1</accession>
<sequence length="235" mass="24891">MPAAGGLPRVVGGGAAAPGAYPWMVWLSVGCGGTLITPRHVLTAGHCVGASPRLAAITVRAGATDLDRPGLRARSVAVYRSPRYVAATAGEDWAVLRLDRALPLPPLRLAAAPVTPREPLLVLGWGAVREDGPAQRVLRRAWVPFVPDRACRRAYDPLGYRVLRAEMICAGDVRRGGVDACQGDSGGPLAYRAGGRWTQLGIVSWGNGCGRPDYPGVYAEVPAFHRVIMAATRRT</sequence>
<organism evidence="4 5">
    <name type="scientific">Pilimelia anulata</name>
    <dbReference type="NCBI Taxonomy" id="53371"/>
    <lineage>
        <taxon>Bacteria</taxon>
        <taxon>Bacillati</taxon>
        <taxon>Actinomycetota</taxon>
        <taxon>Actinomycetes</taxon>
        <taxon>Micromonosporales</taxon>
        <taxon>Micromonosporaceae</taxon>
        <taxon>Pilimelia</taxon>
    </lineage>
</organism>
<dbReference type="CDD" id="cd00190">
    <property type="entry name" value="Tryp_SPc"/>
    <property type="match status" value="1"/>
</dbReference>
<comment type="caution">
    <text evidence="4">The sequence shown here is derived from an EMBL/GenBank/DDBJ whole genome shotgun (WGS) entry which is preliminary data.</text>
</comment>
<dbReference type="GO" id="GO:0006508">
    <property type="term" value="P:proteolysis"/>
    <property type="evidence" value="ECO:0007669"/>
    <property type="project" value="UniProtKB-KW"/>
</dbReference>
<dbReference type="SUPFAM" id="SSF50494">
    <property type="entry name" value="Trypsin-like serine proteases"/>
    <property type="match status" value="1"/>
</dbReference>
<keyword evidence="2" id="KW-0720">Serine protease</keyword>
<evidence type="ECO:0000256" key="2">
    <source>
        <dbReference type="RuleBase" id="RU363034"/>
    </source>
</evidence>
<dbReference type="PANTHER" id="PTHR24252">
    <property type="entry name" value="ACROSIN-RELATED"/>
    <property type="match status" value="1"/>
</dbReference>
<dbReference type="GO" id="GO:0004252">
    <property type="term" value="F:serine-type endopeptidase activity"/>
    <property type="evidence" value="ECO:0007669"/>
    <property type="project" value="InterPro"/>
</dbReference>
<protein>
    <submittedName>
        <fullName evidence="4">Trypsin</fullName>
    </submittedName>
</protein>
<feature type="domain" description="Peptidase S1" evidence="3">
    <location>
        <begin position="10"/>
        <end position="233"/>
    </location>
</feature>
<dbReference type="InterPro" id="IPR018114">
    <property type="entry name" value="TRYPSIN_HIS"/>
</dbReference>
<dbReference type="Pfam" id="PF00089">
    <property type="entry name" value="Trypsin"/>
    <property type="match status" value="1"/>
</dbReference>
<dbReference type="InterPro" id="IPR001314">
    <property type="entry name" value="Peptidase_S1A"/>
</dbReference>
<dbReference type="EMBL" id="BMQB01000007">
    <property type="protein sequence ID" value="GGK00319.1"/>
    <property type="molecule type" value="Genomic_DNA"/>
</dbReference>
<reference evidence="4" key="1">
    <citation type="journal article" date="2014" name="Int. J. Syst. Evol. Microbiol.">
        <title>Complete genome sequence of Corynebacterium casei LMG S-19264T (=DSM 44701T), isolated from a smear-ripened cheese.</title>
        <authorList>
            <consortium name="US DOE Joint Genome Institute (JGI-PGF)"/>
            <person name="Walter F."/>
            <person name="Albersmeier A."/>
            <person name="Kalinowski J."/>
            <person name="Ruckert C."/>
        </authorList>
    </citation>
    <scope>NUCLEOTIDE SEQUENCE</scope>
    <source>
        <strain evidence="4">JCM 3090</strain>
    </source>
</reference>
<name>A0A8J3BFL1_9ACTN</name>
<dbReference type="AlphaFoldDB" id="A0A8J3BFL1"/>
<dbReference type="Gene3D" id="2.40.10.10">
    <property type="entry name" value="Trypsin-like serine proteases"/>
    <property type="match status" value="2"/>
</dbReference>
<keyword evidence="2" id="KW-0645">Protease</keyword>
<reference evidence="4" key="2">
    <citation type="submission" date="2020-09" db="EMBL/GenBank/DDBJ databases">
        <authorList>
            <person name="Sun Q."/>
            <person name="Ohkuma M."/>
        </authorList>
    </citation>
    <scope>NUCLEOTIDE SEQUENCE</scope>
    <source>
        <strain evidence="4">JCM 3090</strain>
    </source>
</reference>
<dbReference type="FunFam" id="2.40.10.10:FF:000002">
    <property type="entry name" value="Transmembrane protease serine"/>
    <property type="match status" value="1"/>
</dbReference>
<dbReference type="PROSITE" id="PS00135">
    <property type="entry name" value="TRYPSIN_SER"/>
    <property type="match status" value="1"/>
</dbReference>
<keyword evidence="2" id="KW-0378">Hydrolase</keyword>
<proteinExistence type="predicted"/>
<dbReference type="InterPro" id="IPR043504">
    <property type="entry name" value="Peptidase_S1_PA_chymotrypsin"/>
</dbReference>
<evidence type="ECO:0000259" key="3">
    <source>
        <dbReference type="PROSITE" id="PS50240"/>
    </source>
</evidence>
<dbReference type="PROSITE" id="PS00134">
    <property type="entry name" value="TRYPSIN_HIS"/>
    <property type="match status" value="1"/>
</dbReference>
<evidence type="ECO:0000256" key="1">
    <source>
        <dbReference type="ARBA" id="ARBA00023157"/>
    </source>
</evidence>
<dbReference type="InterPro" id="IPR001254">
    <property type="entry name" value="Trypsin_dom"/>
</dbReference>
<dbReference type="PROSITE" id="PS50240">
    <property type="entry name" value="TRYPSIN_DOM"/>
    <property type="match status" value="1"/>
</dbReference>
<evidence type="ECO:0000313" key="5">
    <source>
        <dbReference type="Proteomes" id="UP000649739"/>
    </source>
</evidence>
<keyword evidence="5" id="KW-1185">Reference proteome</keyword>
<dbReference type="InterPro" id="IPR009003">
    <property type="entry name" value="Peptidase_S1_PA"/>
</dbReference>
<evidence type="ECO:0000313" key="4">
    <source>
        <dbReference type="EMBL" id="GGK00319.1"/>
    </source>
</evidence>
<gene>
    <name evidence="4" type="ORF">GCM10010123_32790</name>
</gene>
<dbReference type="SMART" id="SM00020">
    <property type="entry name" value="Tryp_SPc"/>
    <property type="match status" value="1"/>
</dbReference>
<keyword evidence="1" id="KW-1015">Disulfide bond</keyword>
<dbReference type="Proteomes" id="UP000649739">
    <property type="component" value="Unassembled WGS sequence"/>
</dbReference>
<dbReference type="InterPro" id="IPR033116">
    <property type="entry name" value="TRYPSIN_SER"/>
</dbReference>
<dbReference type="PRINTS" id="PR00722">
    <property type="entry name" value="CHYMOTRYPSIN"/>
</dbReference>